<sequence>MKLCRVFLALILLTIVSSGFSFFLFCSLFSLSVYLNLQMASTICSFVFLPVSTSTCIITCFPILIVWLS</sequence>
<protein>
    <submittedName>
        <fullName evidence="2">Uncharacterized protein</fullName>
    </submittedName>
</protein>
<dbReference type="AlphaFoldDB" id="A0A2P2N1W6"/>
<keyword evidence="1" id="KW-0812">Transmembrane</keyword>
<accession>A0A2P2N1W6</accession>
<feature type="transmembrane region" description="Helical" evidence="1">
    <location>
        <begin position="7"/>
        <end position="35"/>
    </location>
</feature>
<evidence type="ECO:0000256" key="1">
    <source>
        <dbReference type="SAM" id="Phobius"/>
    </source>
</evidence>
<feature type="transmembrane region" description="Helical" evidence="1">
    <location>
        <begin position="47"/>
        <end position="68"/>
    </location>
</feature>
<proteinExistence type="predicted"/>
<keyword evidence="1" id="KW-1133">Transmembrane helix</keyword>
<organism evidence="2">
    <name type="scientific">Rhizophora mucronata</name>
    <name type="common">Asiatic mangrove</name>
    <dbReference type="NCBI Taxonomy" id="61149"/>
    <lineage>
        <taxon>Eukaryota</taxon>
        <taxon>Viridiplantae</taxon>
        <taxon>Streptophyta</taxon>
        <taxon>Embryophyta</taxon>
        <taxon>Tracheophyta</taxon>
        <taxon>Spermatophyta</taxon>
        <taxon>Magnoliopsida</taxon>
        <taxon>eudicotyledons</taxon>
        <taxon>Gunneridae</taxon>
        <taxon>Pentapetalae</taxon>
        <taxon>rosids</taxon>
        <taxon>fabids</taxon>
        <taxon>Malpighiales</taxon>
        <taxon>Rhizophoraceae</taxon>
        <taxon>Rhizophora</taxon>
    </lineage>
</organism>
<dbReference type="EMBL" id="GGEC01055990">
    <property type="protein sequence ID" value="MBX36474.1"/>
    <property type="molecule type" value="Transcribed_RNA"/>
</dbReference>
<evidence type="ECO:0000313" key="2">
    <source>
        <dbReference type="EMBL" id="MBX36474.1"/>
    </source>
</evidence>
<keyword evidence="1" id="KW-0472">Membrane</keyword>
<reference evidence="2" key="1">
    <citation type="submission" date="2018-02" db="EMBL/GenBank/DDBJ databases">
        <title>Rhizophora mucronata_Transcriptome.</title>
        <authorList>
            <person name="Meera S.P."/>
            <person name="Sreeshan A."/>
            <person name="Augustine A."/>
        </authorList>
    </citation>
    <scope>NUCLEOTIDE SEQUENCE</scope>
    <source>
        <tissue evidence="2">Leaf</tissue>
    </source>
</reference>
<name>A0A2P2N1W6_RHIMU</name>